<protein>
    <submittedName>
        <fullName evidence="9">Protein Turandot M</fullName>
    </submittedName>
</protein>
<reference evidence="9" key="1">
    <citation type="submission" date="2025-08" db="UniProtKB">
        <authorList>
            <consortium name="RefSeq"/>
        </authorList>
    </citation>
    <scope>IDENTIFICATION</scope>
</reference>
<feature type="chain" id="PRO_5045507395" evidence="7">
    <location>
        <begin position="24"/>
        <end position="131"/>
    </location>
</feature>
<evidence type="ECO:0000256" key="6">
    <source>
        <dbReference type="ARBA" id="ARBA00022859"/>
    </source>
</evidence>
<dbReference type="RefSeq" id="XP_016932477.3">
    <property type="nucleotide sequence ID" value="XM_017076988.4"/>
</dbReference>
<evidence type="ECO:0000256" key="2">
    <source>
        <dbReference type="ARBA" id="ARBA00010249"/>
    </source>
</evidence>
<evidence type="ECO:0000256" key="7">
    <source>
        <dbReference type="SAM" id="SignalP"/>
    </source>
</evidence>
<dbReference type="Proteomes" id="UP001652628">
    <property type="component" value="Chromosome 2L"/>
</dbReference>
<dbReference type="GO" id="GO:0034605">
    <property type="term" value="P:cellular response to heat"/>
    <property type="evidence" value="ECO:0007669"/>
    <property type="project" value="UniProtKB-ARBA"/>
</dbReference>
<comment type="similarity">
    <text evidence="2">Belongs to the Turandot family.</text>
</comment>
<evidence type="ECO:0000313" key="9">
    <source>
        <dbReference type="RefSeq" id="XP_016932477.3"/>
    </source>
</evidence>
<dbReference type="GO" id="GO:0005615">
    <property type="term" value="C:extracellular space"/>
    <property type="evidence" value="ECO:0007669"/>
    <property type="project" value="UniProtKB-ARBA"/>
</dbReference>
<keyword evidence="3" id="KW-0964">Secreted</keyword>
<comment type="subcellular location">
    <subcellularLocation>
        <location evidence="1">Secreted</location>
    </subcellularLocation>
</comment>
<accession>A0AB39ZBY5</accession>
<evidence type="ECO:0000256" key="4">
    <source>
        <dbReference type="ARBA" id="ARBA00022588"/>
    </source>
</evidence>
<evidence type="ECO:0000256" key="1">
    <source>
        <dbReference type="ARBA" id="ARBA00004613"/>
    </source>
</evidence>
<evidence type="ECO:0000313" key="8">
    <source>
        <dbReference type="Proteomes" id="UP001652628"/>
    </source>
</evidence>
<sequence length="131" mass="14522">MNPTIFLGCLAVLSGCLLGGGNAQSDDEFATEKERLFHVYGDSTVDEATRYRNVADLVTFYDKYSSRLSLSPNFQQRAQDLLRRYKEEESRAVTVDGVPAQGGFWLPLLKLLIVQLGVELASEGFKRAIAS</sequence>
<evidence type="ECO:0000256" key="5">
    <source>
        <dbReference type="ARBA" id="ARBA00022729"/>
    </source>
</evidence>
<dbReference type="AlphaFoldDB" id="A0AB39ZBY5"/>
<dbReference type="GeneID" id="108011755"/>
<dbReference type="Pfam" id="PF07240">
    <property type="entry name" value="Turandot"/>
    <property type="match status" value="1"/>
</dbReference>
<keyword evidence="8" id="KW-1185">Reference proteome</keyword>
<name>A0AB39ZBY5_DROSZ</name>
<organism evidence="8 9">
    <name type="scientific">Drosophila suzukii</name>
    <name type="common">Spotted-wing drosophila fruit fly</name>
    <dbReference type="NCBI Taxonomy" id="28584"/>
    <lineage>
        <taxon>Eukaryota</taxon>
        <taxon>Metazoa</taxon>
        <taxon>Ecdysozoa</taxon>
        <taxon>Arthropoda</taxon>
        <taxon>Hexapoda</taxon>
        <taxon>Insecta</taxon>
        <taxon>Pterygota</taxon>
        <taxon>Neoptera</taxon>
        <taxon>Endopterygota</taxon>
        <taxon>Diptera</taxon>
        <taxon>Brachycera</taxon>
        <taxon>Muscomorpha</taxon>
        <taxon>Ephydroidea</taxon>
        <taxon>Drosophilidae</taxon>
        <taxon>Drosophila</taxon>
        <taxon>Sophophora</taxon>
    </lineage>
</organism>
<feature type="signal peptide" evidence="7">
    <location>
        <begin position="1"/>
        <end position="23"/>
    </location>
</feature>
<dbReference type="GO" id="GO:0045087">
    <property type="term" value="P:innate immune response"/>
    <property type="evidence" value="ECO:0007669"/>
    <property type="project" value="UniProtKB-KW"/>
</dbReference>
<proteinExistence type="inferred from homology"/>
<keyword evidence="5 7" id="KW-0732">Signal</keyword>
<dbReference type="InterPro" id="IPR010825">
    <property type="entry name" value="Turandot"/>
</dbReference>
<keyword evidence="4" id="KW-0399">Innate immunity</keyword>
<dbReference type="GO" id="GO:0009617">
    <property type="term" value="P:response to bacterium"/>
    <property type="evidence" value="ECO:0007669"/>
    <property type="project" value="UniProtKB-ARBA"/>
</dbReference>
<evidence type="ECO:0000256" key="3">
    <source>
        <dbReference type="ARBA" id="ARBA00022525"/>
    </source>
</evidence>
<gene>
    <name evidence="9" type="primary">TotM</name>
</gene>
<keyword evidence="6" id="KW-0391">Immunity</keyword>